<dbReference type="GO" id="GO:0005524">
    <property type="term" value="F:ATP binding"/>
    <property type="evidence" value="ECO:0007669"/>
    <property type="project" value="UniProtKB-KW"/>
</dbReference>
<proteinExistence type="inferred from homology"/>
<dbReference type="FunFam" id="1.10.8.710:FF:000003">
    <property type="entry name" value="Dynein axonemal heavy chain 5"/>
    <property type="match status" value="1"/>
</dbReference>
<dbReference type="InterPro" id="IPR013602">
    <property type="entry name" value="Dynein_heavy_linker"/>
</dbReference>
<keyword evidence="12" id="KW-0206">Cytoskeleton</keyword>
<dbReference type="Gene3D" id="1.10.8.710">
    <property type="match status" value="1"/>
</dbReference>
<sequence>MITSCLQVKTVVDGCKYCTEASALKKLTKSLERLAVDLMENADKDGLRKSGEELLNTDWSLEFPETNESSGSKSEDHQHNEEHVEVDRTALESILHASSRLQNLVQRNKVSLSAINYGHQSYKDKQVKAKIARSNRFSAIKQSQRFLLENAAILLNKPIDYVLEGVCDADVNINLLDLAVDEGGVYCIVLCDAFLPAISIESGRFVPSRRIDRTYISDLSRIAVQGKCVAMYRLNSNAVDARNVADIVAKYVMMMKHVYIPALKACQGWGHLNPPNPKSEERIMCYISKIIMFVNYLEQTKIDLDCCTKFKIDLSIYETELSNSERMRLAVTKTHVLQEICSYVKQWIQQITTVLVQSQQLRRESANIGPLAELDHWRRQLTTFTSIIEHIKSEPAAMYIHTLITAKSKLLKKWKELDNKVTDFYNEAFDNVRCDPYTMQNFIPSLIYNIRMMYATSRYYNTTEQISTLLVKVTNQILNMCMNFLTKNGKKTIWNQDKHHFIDKAKYCLSLYQFYRDCYDENDKEMLEAASERPFDCSVMHIFGKFETFKKRLIKIIDLFETYIKYYVLNKSTLEGIDEYAASFNKLFKNISTKTYDALDHRRQDFDIDYKIYKEAVANQEMLLENFVISSVKKCPTTEIALNLLKRFEKLQLECLYLGDQYCDLIKMYTNEIEMIRDRYNEERDQPDLPRNMTPVAGRLMWTRFYHKNIKVPMKIFEKYPDVITHPVRLGLVAPVLMRNPKTNMYIVNFSMFIPECIREVEYMWQLGLHLTRFLIGLFIPLLYLATGVPDCAQIVAFCKTKIMGNFDKIKQLVERNNQIRRSMPKLYLPLLRAQLIKLEKAFQPGLSTVTWTSLKIEAYCDSIETVLDEVDLFVKKVVDIKEARIDVILNSITKTMLVYLPKTAVDPTALYEENLLRRDEITKEIQLKSWNAEIAVIELIHKFLDSVPCKEIQDLKNKWLDFDKVLKQVTSTTRVVPDDAAFMEIENIDEYDVTPTINECNELFAYFATNFLTMTTDPYEINKLRPLMLTYMQLKIPKILIEPTLEQIQSSFSQVVLNCIMDIHRNVFMWGQQEQIQKEESNVALFQKHKDIVRSVMALQGMMYMYKLDIEKRLKEYEKFSYLWAEDRVQQLQAFVDLNPLNVQIKDMFHKFDEQTEEVVNLPERHVIGSIQINMERLKLALHLESIEWKRILGKLLGNSNKDKVENMMQFIHDRMKTMNKKIKDLDDVRVAMMCLELIREEFINMDMSLDIIEESYSIFAQYEIQIPKEDAGMVYDLRHAFHNMLATAQQVQQKIVDMQKPLLTELTEGVASFANDVLKFDIDYDAMGPMVPGLPAREASDRVILFQSRFDDLWRRFEMYSSGEKLFGMEVKDYPILHEKKKEFGLLNKLYSLYLAVTHSIDGYYETPWVEINIEQIVSQLAEFDVRCRRLPRGMREWPAYIVLKNKIDDFNQTCPLLELMADKSMKKRHWKRLEQLLDCVLDVKSASFTLANVMEAPLLQYKEDVEDICISAVKEKDIEAKLKQISADWAVTDLSFANFKNRGELLIKPQETFDIITFLDDSLMILNSLASNRYNPPFKKDIMKWINKLVSTSEILEKWLQVQNLWMYLEAVFVGGDIAKQLPAEAKRFVNIDKTYVKIMYRARDIVNCVETCTSDDTLKQLLPHLYEQLEACQKSLTGYLETKRLIFPRFFFVSDPVLLEILGQSSNPVSIQPHLPSIFDAIYTVDFDDKENIINLNSDNGETIPLERPVACLGGVENWLNKLLDMMKETIKNIIANIAQTMAEDPEFDFIVGFWNFPGQVQNIKDIFDDLVRMRIKSPIDFEWQKQARFYYHEETDDNEYLGITERLVITPLTDRCYITLAQAIGMNMGGAPAGPAGTGKTETTKDMGRSLGKLVIVFNCSDQMDFRGLGRIYKGLAQSGTWGCFDEFNRIELPVLSVAAQQIYICLTARREKKEFFIFSDGDKVSLNPEFAFIITMNPGYAGRQELPENLKIQFRSVAMMVPDRQIIIRVKLASCGFKDNIILARKFFTLYKLCEEQLSKQVHYDFGLRNILSVLRTMGAQKRANPDNTEENIMMRVLKEMNASKLVDEDEALFISLIEDLFPGMKFTHTVQRVIQNAISVVTRGNGLTNHPDWNLKIIQLYETSLVRHGLMTMGPTGSGKTTCIHTLMAALTEIGRPHREMRMNPKAITAPQMFGRLDVATNDWTDGIFSTLWRRTLKVKKTDTTWIVLDGPVDAVWIENLNSVLDDNKTLTLANGDRITMAQNSKLVFEPDNVDNASPATVSRMGMVFLSSSVLKWKPILECWLKTLEPRQSDVLRKAFNKIYEEVHEFVQTKLTVKMKLFEAIYIRQCIDVLSGLLLVALPGGKVHTDRHLERLFIFAMMWSLGAVLELDMRARLAEFMTKLPVKMDWPGAKSKEWIMPFEFMVNASGSWEHW</sequence>
<feature type="domain" description="Dynein heavy chain tail" evidence="15">
    <location>
        <begin position="733"/>
        <end position="860"/>
    </location>
</feature>
<keyword evidence="8" id="KW-0243">Dynein</keyword>
<evidence type="ECO:0000256" key="10">
    <source>
        <dbReference type="ARBA" id="ARBA00023069"/>
    </source>
</evidence>
<evidence type="ECO:0000256" key="11">
    <source>
        <dbReference type="ARBA" id="ARBA00023175"/>
    </source>
</evidence>
<dbReference type="InterPro" id="IPR042228">
    <property type="entry name" value="Dynein_linker_3"/>
</dbReference>
<feature type="region of interest" description="Disordered" evidence="14">
    <location>
        <begin position="63"/>
        <end position="83"/>
    </location>
</feature>
<dbReference type="Gene3D" id="3.40.50.300">
    <property type="entry name" value="P-loop containing nucleotide triphosphate hydrolases"/>
    <property type="match status" value="2"/>
</dbReference>
<evidence type="ECO:0000313" key="20">
    <source>
        <dbReference type="Proteomes" id="UP000648187"/>
    </source>
</evidence>
<feature type="domain" description="Dynein heavy chain hydrolytic ATP-binding dynein motor region" evidence="17">
    <location>
        <begin position="1843"/>
        <end position="2168"/>
    </location>
</feature>
<dbReference type="InterPro" id="IPR043157">
    <property type="entry name" value="Dynein_AAA1S"/>
</dbReference>
<evidence type="ECO:0000256" key="5">
    <source>
        <dbReference type="ARBA" id="ARBA00022737"/>
    </source>
</evidence>
<evidence type="ECO:0000256" key="14">
    <source>
        <dbReference type="SAM" id="MobiDB-lite"/>
    </source>
</evidence>
<keyword evidence="9" id="KW-0175">Coiled coil</keyword>
<comment type="subcellular location">
    <subcellularLocation>
        <location evidence="1">Cytoplasm</location>
        <location evidence="1">Cytoskeleton</location>
        <location evidence="1">Cilium axoneme</location>
    </subcellularLocation>
</comment>
<dbReference type="InterPro" id="IPR042222">
    <property type="entry name" value="Dynein_2_N"/>
</dbReference>
<dbReference type="Pfam" id="PF17852">
    <property type="entry name" value="Dynein_AAA_lid"/>
    <property type="match status" value="1"/>
</dbReference>
<evidence type="ECO:0000259" key="18">
    <source>
        <dbReference type="Pfam" id="PF17852"/>
    </source>
</evidence>
<dbReference type="SUPFAM" id="SSF52540">
    <property type="entry name" value="P-loop containing nucleoside triphosphate hydrolases"/>
    <property type="match status" value="2"/>
</dbReference>
<comment type="similarity">
    <text evidence="2">Belongs to the dynein heavy chain family.</text>
</comment>
<keyword evidence="3" id="KW-0963">Cytoplasm</keyword>
<keyword evidence="5" id="KW-0677">Repeat</keyword>
<evidence type="ECO:0000256" key="8">
    <source>
        <dbReference type="ARBA" id="ARBA00023017"/>
    </source>
</evidence>
<evidence type="ECO:0000256" key="13">
    <source>
        <dbReference type="ARBA" id="ARBA00023273"/>
    </source>
</evidence>
<evidence type="ECO:0000256" key="12">
    <source>
        <dbReference type="ARBA" id="ARBA00023212"/>
    </source>
</evidence>
<dbReference type="Gene3D" id="1.20.58.1120">
    <property type="match status" value="1"/>
</dbReference>
<keyword evidence="4" id="KW-0493">Microtubule</keyword>
<dbReference type="FunFam" id="3.40.50.300:FF:000044">
    <property type="entry name" value="Dynein heavy chain 5, axonemal"/>
    <property type="match status" value="1"/>
</dbReference>
<evidence type="ECO:0000313" key="19">
    <source>
        <dbReference type="EMBL" id="KAF9421412.1"/>
    </source>
</evidence>
<evidence type="ECO:0000256" key="2">
    <source>
        <dbReference type="ARBA" id="ARBA00008887"/>
    </source>
</evidence>
<dbReference type="InterPro" id="IPR041466">
    <property type="entry name" value="Dynein_AAA5_ext"/>
</dbReference>
<dbReference type="PANTHER" id="PTHR46532:SF4">
    <property type="entry name" value="AAA+ ATPASE DOMAIN-CONTAINING PROTEIN"/>
    <property type="match status" value="1"/>
</dbReference>
<evidence type="ECO:0000259" key="15">
    <source>
        <dbReference type="Pfam" id="PF08385"/>
    </source>
</evidence>
<feature type="domain" description="Dynein heavy chain tail" evidence="15">
    <location>
        <begin position="338"/>
        <end position="726"/>
    </location>
</feature>
<name>A0A835GQH0_SPOEX</name>
<evidence type="ECO:0008006" key="21">
    <source>
        <dbReference type="Google" id="ProtNLM"/>
    </source>
</evidence>
<comment type="caution">
    <text evidence="19">The sequence shown here is derived from an EMBL/GenBank/DDBJ whole genome shotgun (WGS) entry which is preliminary data.</text>
</comment>
<dbReference type="Gene3D" id="1.20.140.100">
    <property type="entry name" value="Dynein heavy chain, N-terminal domain 2"/>
    <property type="match status" value="1"/>
</dbReference>
<keyword evidence="7" id="KW-0067">ATP-binding</keyword>
<evidence type="ECO:0000256" key="9">
    <source>
        <dbReference type="ARBA" id="ARBA00023054"/>
    </source>
</evidence>
<dbReference type="FunFam" id="3.20.180.20:FF:000001">
    <property type="entry name" value="Dynein axonemal heavy chain 5"/>
    <property type="match status" value="1"/>
</dbReference>
<dbReference type="InterPro" id="IPR013594">
    <property type="entry name" value="Dynein_heavy_tail"/>
</dbReference>
<dbReference type="GO" id="GO:0045505">
    <property type="term" value="F:dynein intermediate chain binding"/>
    <property type="evidence" value="ECO:0007669"/>
    <property type="project" value="InterPro"/>
</dbReference>
<dbReference type="Proteomes" id="UP000648187">
    <property type="component" value="Unassembled WGS sequence"/>
</dbReference>
<dbReference type="FunFam" id="3.40.50.300:FF:001080">
    <property type="entry name" value="Dynein, axonemal, heavy chain 5"/>
    <property type="match status" value="1"/>
</dbReference>
<keyword evidence="11" id="KW-0505">Motor protein</keyword>
<feature type="domain" description="Dynein heavy chain linker" evidence="16">
    <location>
        <begin position="1380"/>
        <end position="1781"/>
    </location>
</feature>
<dbReference type="InterPro" id="IPR035699">
    <property type="entry name" value="AAA_6"/>
</dbReference>
<keyword evidence="6" id="KW-0547">Nucleotide-binding</keyword>
<dbReference type="GO" id="GO:0005874">
    <property type="term" value="C:microtubule"/>
    <property type="evidence" value="ECO:0007669"/>
    <property type="project" value="UniProtKB-KW"/>
</dbReference>
<keyword evidence="13" id="KW-0966">Cell projection</keyword>
<dbReference type="PANTHER" id="PTHR46532">
    <property type="entry name" value="MALE FERTILITY FACTOR KL5"/>
    <property type="match status" value="1"/>
</dbReference>
<evidence type="ECO:0000256" key="7">
    <source>
        <dbReference type="ARBA" id="ARBA00022840"/>
    </source>
</evidence>
<dbReference type="FunFam" id="1.10.287.2620:FF:000003">
    <property type="entry name" value="Dynein, axonemal, heavy chain 5"/>
    <property type="match status" value="1"/>
</dbReference>
<dbReference type="GO" id="GO:0007018">
    <property type="term" value="P:microtubule-based movement"/>
    <property type="evidence" value="ECO:0007669"/>
    <property type="project" value="InterPro"/>
</dbReference>
<dbReference type="InterPro" id="IPR026983">
    <property type="entry name" value="DHC"/>
</dbReference>
<dbReference type="Gene3D" id="3.20.180.20">
    <property type="entry name" value="Dynein heavy chain, N-terminal domain 2"/>
    <property type="match status" value="1"/>
</dbReference>
<dbReference type="InterPro" id="IPR027417">
    <property type="entry name" value="P-loop_NTPase"/>
</dbReference>
<dbReference type="Gene3D" id="1.10.287.2620">
    <property type="match status" value="1"/>
</dbReference>
<dbReference type="Pfam" id="PF08393">
    <property type="entry name" value="DHC_N2"/>
    <property type="match status" value="1"/>
</dbReference>
<feature type="domain" description="Dynein heavy chain AAA 5 extension" evidence="18">
    <location>
        <begin position="2323"/>
        <end position="2442"/>
    </location>
</feature>
<dbReference type="GO" id="GO:0051959">
    <property type="term" value="F:dynein light intermediate chain binding"/>
    <property type="evidence" value="ECO:0007669"/>
    <property type="project" value="InterPro"/>
</dbReference>
<dbReference type="EMBL" id="JACKWZ010000024">
    <property type="protein sequence ID" value="KAF9421412.1"/>
    <property type="molecule type" value="Genomic_DNA"/>
</dbReference>
<evidence type="ECO:0000256" key="4">
    <source>
        <dbReference type="ARBA" id="ARBA00022701"/>
    </source>
</evidence>
<feature type="compositionally biased region" description="Basic and acidic residues" evidence="14">
    <location>
        <begin position="73"/>
        <end position="83"/>
    </location>
</feature>
<organism evidence="19 20">
    <name type="scientific">Spodoptera exigua</name>
    <name type="common">Beet armyworm</name>
    <name type="synonym">Noctua fulgens</name>
    <dbReference type="NCBI Taxonomy" id="7107"/>
    <lineage>
        <taxon>Eukaryota</taxon>
        <taxon>Metazoa</taxon>
        <taxon>Ecdysozoa</taxon>
        <taxon>Arthropoda</taxon>
        <taxon>Hexapoda</taxon>
        <taxon>Insecta</taxon>
        <taxon>Pterygota</taxon>
        <taxon>Neoptera</taxon>
        <taxon>Endopterygota</taxon>
        <taxon>Lepidoptera</taxon>
        <taxon>Glossata</taxon>
        <taxon>Ditrysia</taxon>
        <taxon>Noctuoidea</taxon>
        <taxon>Noctuidae</taxon>
        <taxon>Amphipyrinae</taxon>
        <taxon>Spodoptera</taxon>
    </lineage>
</organism>
<reference evidence="19" key="1">
    <citation type="submission" date="2020-08" db="EMBL/GenBank/DDBJ databases">
        <title>Spodoptera exigua strain:BAW_Kor-Di-RS1 Genome sequencing and assembly.</title>
        <authorList>
            <person name="Kim J."/>
            <person name="Nam H.Y."/>
            <person name="Kwon M."/>
            <person name="Choi J.H."/>
            <person name="Cho S.R."/>
            <person name="Kim G.-H."/>
        </authorList>
    </citation>
    <scope>NUCLEOTIDE SEQUENCE</scope>
    <source>
        <strain evidence="19">BAW_Kor-Di-RS1</strain>
        <tissue evidence="19">Whole-body</tissue>
    </source>
</reference>
<dbReference type="GO" id="GO:0005858">
    <property type="term" value="C:axonemal dynein complex"/>
    <property type="evidence" value="ECO:0007669"/>
    <property type="project" value="TreeGrafter"/>
</dbReference>
<keyword evidence="10" id="KW-0969">Cilium</keyword>
<evidence type="ECO:0000256" key="1">
    <source>
        <dbReference type="ARBA" id="ARBA00004430"/>
    </source>
</evidence>
<dbReference type="Pfam" id="PF12774">
    <property type="entry name" value="AAA_6"/>
    <property type="match status" value="1"/>
</dbReference>
<keyword evidence="20" id="KW-1185">Reference proteome</keyword>
<protein>
    <recommendedName>
        <fullName evidence="21">Dynein heavy chain 8, axonemal</fullName>
    </recommendedName>
</protein>
<accession>A0A835GQH0</accession>
<dbReference type="FunFam" id="1.20.140.100:FF:000003">
    <property type="entry name" value="Dynein, axonemal, heavy chain 5"/>
    <property type="match status" value="1"/>
</dbReference>
<evidence type="ECO:0000259" key="17">
    <source>
        <dbReference type="Pfam" id="PF12774"/>
    </source>
</evidence>
<gene>
    <name evidence="19" type="ORF">HW555_002627</name>
</gene>
<evidence type="ECO:0000259" key="16">
    <source>
        <dbReference type="Pfam" id="PF08393"/>
    </source>
</evidence>
<dbReference type="Pfam" id="PF08385">
    <property type="entry name" value="DHC_N1"/>
    <property type="match status" value="2"/>
</dbReference>
<evidence type="ECO:0000256" key="3">
    <source>
        <dbReference type="ARBA" id="ARBA00022490"/>
    </source>
</evidence>
<evidence type="ECO:0000256" key="6">
    <source>
        <dbReference type="ARBA" id="ARBA00022741"/>
    </source>
</evidence>